<dbReference type="InterPro" id="IPR000387">
    <property type="entry name" value="Tyr_Pase_dom"/>
</dbReference>
<dbReference type="VEuPathDB" id="TriTrypDB:LdBPK_250220.1"/>
<dbReference type="InterPro" id="IPR029021">
    <property type="entry name" value="Prot-tyrosine_phosphatase-like"/>
</dbReference>
<dbReference type="VEuPathDB" id="TriTrypDB:LdCL_250007300"/>
<dbReference type="AlphaFoldDB" id="A0A504WZ79"/>
<dbReference type="Proteomes" id="UP000318447">
    <property type="component" value="Unassembled WGS sequence"/>
</dbReference>
<sequence length="935" mass="103379">MQSAVEESRPFTQEEESRLGLLQQRADGGGSLTEAESLELSQLKRRHHAFLEEGKRLLRAGTRAQANGGSTTTLEEGEWSTSATLSRAGKAAYFWGSLMATALPGYVGRVTGVTTDFLHWNWITENVVLGAIPVVTQVGSSGDHLSQLRAQLDERNQTLGLVIACLEEEELNGFGMNVIQFAKEAEWRKLVNPQVDYMHVPMADTTANAPLAAVAEAVMRMEACIKQRKQTVYVHCKAGKGRSWMVTMCYLTTCGGMPFAEAVELIQQKRVQVNPSPSQRRFAEEQCEAHLGNVNELLDALENTLSTSAGAQRLMLWFLVDRLAKQHTLFGDALRPMLIHLCTHYAPTRTSDEWQDFATLLKSSLSVTFGQTMVSLILLQLGEDAKASGPAKDSNKQHAQRKLRGSTALTVHSKALRTNGAFTTKAIAVERSAEHKHSLQVKTVDSQMAMSVSSSYAPSRPVEIVVPEMRPDANAPRGFMQALPEGYMENYQEARRKRLREMMERSREEQDRKQEHEMLKRVRQDTASAATGTHAGTSTFGSSAEGADGSYPDFSDIQMPLEFPRDEHGVKRGNFPLGVRFIRDAVAACGGAVELDVLVSRISTLANREAVAEFGNVREFLLIHSPTFRLVNEGGQWIVRLTNDKNADEATWRSLQCPACSKVVRGRNFARHYNCRQCITAQIALGLQDDAEGRGPIAELAHAAKRVLSLREACDDGDLDALADCLERAAAVRRFRLGSTRQFAPIMKAMRNIHRLPIAWIEMGDVIDMCHRFTDKVAPPFNPPPRPADPRISLQNEYPGFLLCESEVDDEDLPSDDEDEFSDDEAPAFTFAPPVDVAESLFTAGFERDTKRLQHRMRTAPPMVLQRVLQTDGTQTQTEMYAEFTKTARTQSGHHQGHGGGNGNSSRNRHGHGGGPGRGGGGGYQGRNFPRPRPN</sequence>
<dbReference type="VEuPathDB" id="TriTrypDB:LDHU3_25.0280"/>
<dbReference type="PANTHER" id="PTHR46274:SF6">
    <property type="entry name" value="TYR_PHOSPHATASE_2 DOMAIN-CONTAINING PROTEIN"/>
    <property type="match status" value="1"/>
</dbReference>
<organism evidence="3 4">
    <name type="scientific">Leishmania donovani</name>
    <dbReference type="NCBI Taxonomy" id="5661"/>
    <lineage>
        <taxon>Eukaryota</taxon>
        <taxon>Discoba</taxon>
        <taxon>Euglenozoa</taxon>
        <taxon>Kinetoplastea</taxon>
        <taxon>Metakinetoplastina</taxon>
        <taxon>Trypanosomatida</taxon>
        <taxon>Trypanosomatidae</taxon>
        <taxon>Leishmaniinae</taxon>
        <taxon>Leishmania</taxon>
    </lineage>
</organism>
<dbReference type="PANTHER" id="PTHR46274">
    <property type="entry name" value="PHOSPHATIDYLINOSITOL PHOSPHATASE"/>
    <property type="match status" value="1"/>
</dbReference>
<dbReference type="VEuPathDB" id="TriTrypDB:LdCL_250007400"/>
<evidence type="ECO:0000256" key="1">
    <source>
        <dbReference type="SAM" id="MobiDB-lite"/>
    </source>
</evidence>
<dbReference type="VEuPathDB" id="TriTrypDB:LDHU3_25.0290"/>
<feature type="compositionally biased region" description="Acidic residues" evidence="1">
    <location>
        <begin position="809"/>
        <end position="826"/>
    </location>
</feature>
<dbReference type="InterPro" id="IPR020422">
    <property type="entry name" value="TYR_PHOSPHATASE_DUAL_dom"/>
</dbReference>
<reference evidence="4" key="1">
    <citation type="submission" date="2019-02" db="EMBL/GenBank/DDBJ databases">
        <title>FDA dAtabase for Regulatory Grade micrObial Sequences (FDA-ARGOS): Supporting development and validation of Infectious Disease Dx tests.</title>
        <authorList>
            <person name="Duncan R."/>
            <person name="Fisher C."/>
            <person name="Tallon L."/>
            <person name="Sadzewicz L."/>
            <person name="Sengamalay N."/>
            <person name="Ott S."/>
            <person name="Godinez A."/>
            <person name="Nagaraj S."/>
            <person name="Vavikolanu K."/>
            <person name="Nadendla S."/>
            <person name="Aluvathingal J."/>
            <person name="Sichtig H."/>
        </authorList>
    </citation>
    <scope>NUCLEOTIDE SEQUENCE [LARGE SCALE GENOMIC DNA]</scope>
    <source>
        <strain evidence="4">FDAARGOS_361</strain>
    </source>
</reference>
<dbReference type="SMART" id="SM00195">
    <property type="entry name" value="DSPc"/>
    <property type="match status" value="1"/>
</dbReference>
<gene>
    <name evidence="3" type="ORF">CGC21_8215</name>
</gene>
<dbReference type="VEuPathDB" id="TriTrypDB:LdBPK_250230.1"/>
<dbReference type="SUPFAM" id="SSF52799">
    <property type="entry name" value="(Phosphotyrosine protein) phosphatases II"/>
    <property type="match status" value="1"/>
</dbReference>
<dbReference type="Gene3D" id="3.90.190.10">
    <property type="entry name" value="Protein tyrosine phosphatase superfamily"/>
    <property type="match status" value="1"/>
</dbReference>
<feature type="region of interest" description="Disordered" evidence="1">
    <location>
        <begin position="809"/>
        <end position="828"/>
    </location>
</feature>
<feature type="domain" description="Tyrosine specific protein phosphatases" evidence="2">
    <location>
        <begin position="212"/>
        <end position="281"/>
    </location>
</feature>
<dbReference type="EMBL" id="RHLC01000018">
    <property type="protein sequence ID" value="TPP40645.1"/>
    <property type="molecule type" value="Genomic_DNA"/>
</dbReference>
<feature type="compositionally biased region" description="Low complexity" evidence="1">
    <location>
        <begin position="526"/>
        <end position="544"/>
    </location>
</feature>
<accession>A0A504WZ79</accession>
<name>A0A504WZ79_LEIDO</name>
<comment type="caution">
    <text evidence="3">The sequence shown here is derived from an EMBL/GenBank/DDBJ whole genome shotgun (WGS) entry which is preliminary data.</text>
</comment>
<feature type="region of interest" description="Disordered" evidence="1">
    <location>
        <begin position="885"/>
        <end position="935"/>
    </location>
</feature>
<feature type="region of interest" description="Disordered" evidence="1">
    <location>
        <begin position="522"/>
        <end position="558"/>
    </location>
</feature>
<evidence type="ECO:0000259" key="2">
    <source>
        <dbReference type="PROSITE" id="PS50056"/>
    </source>
</evidence>
<protein>
    <submittedName>
        <fullName evidence="3">Dual specificity phosphatase, catalytic domain family protein</fullName>
    </submittedName>
</protein>
<dbReference type="InterPro" id="IPR000340">
    <property type="entry name" value="Dual-sp_phosphatase_cat-dom"/>
</dbReference>
<evidence type="ECO:0000313" key="3">
    <source>
        <dbReference type="EMBL" id="TPP40645.1"/>
    </source>
</evidence>
<evidence type="ECO:0000313" key="4">
    <source>
        <dbReference type="Proteomes" id="UP000318447"/>
    </source>
</evidence>
<proteinExistence type="predicted"/>
<dbReference type="PROSITE" id="PS50056">
    <property type="entry name" value="TYR_PHOSPHATASE_2"/>
    <property type="match status" value="1"/>
</dbReference>
<dbReference type="Pfam" id="PF00782">
    <property type="entry name" value="DSPc"/>
    <property type="match status" value="1"/>
</dbReference>
<feature type="compositionally biased region" description="Gly residues" evidence="1">
    <location>
        <begin position="913"/>
        <end position="925"/>
    </location>
</feature>